<reference evidence="8 9" key="1">
    <citation type="journal article" date="2011" name="J. Gen. Appl. Microbiol.">
        <title>Draft genome sequencing of the enigmatic basidiomycete Mixia osmundae.</title>
        <authorList>
            <person name="Nishida H."/>
            <person name="Nagatsuka Y."/>
            <person name="Sugiyama J."/>
        </authorList>
    </citation>
    <scope>NUCLEOTIDE SEQUENCE [LARGE SCALE GENOMIC DNA]</scope>
    <source>
        <strain evidence="9">CBS 9802 / IAM 14324 / JCM 22182 / KY 12970</strain>
    </source>
</reference>
<evidence type="ECO:0000256" key="3">
    <source>
        <dbReference type="ARBA" id="ARBA00022771"/>
    </source>
</evidence>
<dbReference type="Pfam" id="PF08676">
    <property type="entry name" value="MutL_C"/>
    <property type="match status" value="1"/>
</dbReference>
<dbReference type="eggNOG" id="KOG1977">
    <property type="taxonomic scope" value="Eukaryota"/>
</dbReference>
<dbReference type="Pfam" id="PF13445">
    <property type="entry name" value="zf-RING_UBOX"/>
    <property type="match status" value="1"/>
</dbReference>
<dbReference type="PROSITE" id="PS50089">
    <property type="entry name" value="ZF_RING_2"/>
    <property type="match status" value="1"/>
</dbReference>
<comment type="caution">
    <text evidence="8">The sequence shown here is derived from an EMBL/GenBank/DDBJ whole genome shotgun (WGS) entry which is preliminary data.</text>
</comment>
<keyword evidence="2" id="KW-0479">Metal-binding</keyword>
<dbReference type="Pfam" id="PF02518">
    <property type="entry name" value="HATPase_c"/>
    <property type="match status" value="1"/>
</dbReference>
<dbReference type="SUPFAM" id="SSF55874">
    <property type="entry name" value="ATPase domain of HSP90 chaperone/DNA topoisomerase II/histidine kinase"/>
    <property type="match status" value="1"/>
</dbReference>
<comment type="similarity">
    <text evidence="1">Belongs to the DNA mismatch repair MutL/HexB family.</text>
</comment>
<dbReference type="GO" id="GO:0140664">
    <property type="term" value="F:ATP-dependent DNA damage sensor activity"/>
    <property type="evidence" value="ECO:0007669"/>
    <property type="project" value="InterPro"/>
</dbReference>
<keyword evidence="9" id="KW-1185">Reference proteome</keyword>
<protein>
    <recommendedName>
        <fullName evidence="7">RING-type domain-containing protein</fullName>
    </recommendedName>
</protein>
<dbReference type="InterPro" id="IPR038973">
    <property type="entry name" value="MutL/Mlh/Pms-like"/>
</dbReference>
<dbReference type="Gene3D" id="3.30.1540.20">
    <property type="entry name" value="MutL, C-terminal domain, dimerisation subdomain"/>
    <property type="match status" value="1"/>
</dbReference>
<dbReference type="SUPFAM" id="SSF49599">
    <property type="entry name" value="TRAF domain-like"/>
    <property type="match status" value="1"/>
</dbReference>
<evidence type="ECO:0000256" key="6">
    <source>
        <dbReference type="SAM" id="MobiDB-lite"/>
    </source>
</evidence>
<dbReference type="SUPFAM" id="SSF57850">
    <property type="entry name" value="RING/U-box"/>
    <property type="match status" value="1"/>
</dbReference>
<dbReference type="PANTHER" id="PTHR10073:SF47">
    <property type="entry name" value="DNA MISMATCH REPAIR PROTEIN MLH3"/>
    <property type="match status" value="1"/>
</dbReference>
<dbReference type="SUPFAM" id="SSF118116">
    <property type="entry name" value="DNA mismatch repair protein MutL"/>
    <property type="match status" value="1"/>
</dbReference>
<evidence type="ECO:0000313" key="8">
    <source>
        <dbReference type="EMBL" id="GAA97669.1"/>
    </source>
</evidence>
<dbReference type="InterPro" id="IPR042120">
    <property type="entry name" value="MutL_C_dimsub"/>
</dbReference>
<dbReference type="AlphaFoldDB" id="G7E4A9"/>
<evidence type="ECO:0000313" key="9">
    <source>
        <dbReference type="Proteomes" id="UP000009131"/>
    </source>
</evidence>
<evidence type="ECO:0000256" key="1">
    <source>
        <dbReference type="ARBA" id="ARBA00006082"/>
    </source>
</evidence>
<dbReference type="InterPro" id="IPR037198">
    <property type="entry name" value="MutL_C_sf"/>
</dbReference>
<keyword evidence="4" id="KW-0862">Zinc</keyword>
<dbReference type="HOGENOM" id="CLU_281311_0_0_1"/>
<reference evidence="8 9" key="2">
    <citation type="journal article" date="2012" name="Open Biol.">
        <title>Characteristics of nucleosomes and linker DNA regions on the genome of the basidiomycete Mixia osmundae revealed by mono- and dinucleosome mapping.</title>
        <authorList>
            <person name="Nishida H."/>
            <person name="Kondo S."/>
            <person name="Matsumoto T."/>
            <person name="Suzuki Y."/>
            <person name="Yoshikawa H."/>
            <person name="Taylor T.D."/>
            <person name="Sugiyama J."/>
        </authorList>
    </citation>
    <scope>NUCLEOTIDE SEQUENCE [LARGE SCALE GENOMIC DNA]</scope>
    <source>
        <strain evidence="9">CBS 9802 / IAM 14324 / JCM 22182 / KY 12970</strain>
    </source>
</reference>
<dbReference type="PANTHER" id="PTHR10073">
    <property type="entry name" value="DNA MISMATCH REPAIR PROTEIN MLH, PMS, MUTL"/>
    <property type="match status" value="1"/>
</dbReference>
<dbReference type="RefSeq" id="XP_014568323.1">
    <property type="nucleotide sequence ID" value="XM_014712837.1"/>
</dbReference>
<dbReference type="InterPro" id="IPR014790">
    <property type="entry name" value="MutL_C"/>
</dbReference>
<dbReference type="InParanoid" id="G7E4A9"/>
<feature type="region of interest" description="Disordered" evidence="6">
    <location>
        <begin position="343"/>
        <end position="394"/>
    </location>
</feature>
<dbReference type="Gene3D" id="3.30.565.10">
    <property type="entry name" value="Histidine kinase-like ATPase, C-terminal domain"/>
    <property type="match status" value="1"/>
</dbReference>
<keyword evidence="3 5" id="KW-0863">Zinc-finger</keyword>
<dbReference type="SMART" id="SM00853">
    <property type="entry name" value="MutL_C"/>
    <property type="match status" value="1"/>
</dbReference>
<name>G7E4A9_MIXOS</name>
<feature type="region of interest" description="Disordered" evidence="6">
    <location>
        <begin position="1095"/>
        <end position="1114"/>
    </location>
</feature>
<dbReference type="GO" id="GO:0006298">
    <property type="term" value="P:mismatch repair"/>
    <property type="evidence" value="ECO:0007669"/>
    <property type="project" value="InterPro"/>
</dbReference>
<feature type="domain" description="RING-type" evidence="7">
    <location>
        <begin position="607"/>
        <end position="662"/>
    </location>
</feature>
<feature type="compositionally biased region" description="Polar residues" evidence="6">
    <location>
        <begin position="343"/>
        <end position="353"/>
    </location>
</feature>
<gene>
    <name evidence="8" type="primary">Mo04347</name>
    <name evidence="8" type="ORF">E5Q_04347</name>
</gene>
<dbReference type="STRING" id="764103.G7E4A9"/>
<dbReference type="GO" id="GO:0016887">
    <property type="term" value="F:ATP hydrolysis activity"/>
    <property type="evidence" value="ECO:0007669"/>
    <property type="project" value="InterPro"/>
</dbReference>
<dbReference type="EMBL" id="BABT02000129">
    <property type="protein sequence ID" value="GAA97669.1"/>
    <property type="molecule type" value="Genomic_DNA"/>
</dbReference>
<dbReference type="Proteomes" id="UP000009131">
    <property type="component" value="Unassembled WGS sequence"/>
</dbReference>
<evidence type="ECO:0000259" key="7">
    <source>
        <dbReference type="PROSITE" id="PS50089"/>
    </source>
</evidence>
<evidence type="ECO:0000256" key="5">
    <source>
        <dbReference type="PROSITE-ProRule" id="PRU00175"/>
    </source>
</evidence>
<evidence type="ECO:0000256" key="2">
    <source>
        <dbReference type="ARBA" id="ARBA00022723"/>
    </source>
</evidence>
<dbReference type="InterPro" id="IPR013083">
    <property type="entry name" value="Znf_RING/FYVE/PHD"/>
</dbReference>
<dbReference type="InterPro" id="IPR003594">
    <property type="entry name" value="HATPase_dom"/>
</dbReference>
<dbReference type="OrthoDB" id="1630758at2759"/>
<dbReference type="InterPro" id="IPR036890">
    <property type="entry name" value="HATPase_C_sf"/>
</dbReference>
<evidence type="ECO:0000256" key="4">
    <source>
        <dbReference type="ARBA" id="ARBA00022833"/>
    </source>
</evidence>
<proteinExistence type="inferred from homology"/>
<dbReference type="SMART" id="SM00184">
    <property type="entry name" value="RING"/>
    <property type="match status" value="1"/>
</dbReference>
<dbReference type="InterPro" id="IPR001841">
    <property type="entry name" value="Znf_RING"/>
</dbReference>
<dbReference type="InterPro" id="IPR017907">
    <property type="entry name" value="Znf_RING_CS"/>
</dbReference>
<accession>G7E4A9</accession>
<dbReference type="GO" id="GO:0005524">
    <property type="term" value="F:ATP binding"/>
    <property type="evidence" value="ECO:0007669"/>
    <property type="project" value="InterPro"/>
</dbReference>
<organism evidence="8 9">
    <name type="scientific">Mixia osmundae (strain CBS 9802 / IAM 14324 / JCM 22182 / KY 12970)</name>
    <dbReference type="NCBI Taxonomy" id="764103"/>
    <lineage>
        <taxon>Eukaryota</taxon>
        <taxon>Fungi</taxon>
        <taxon>Dikarya</taxon>
        <taxon>Basidiomycota</taxon>
        <taxon>Pucciniomycotina</taxon>
        <taxon>Mixiomycetes</taxon>
        <taxon>Mixiales</taxon>
        <taxon>Mixiaceae</taxon>
        <taxon>Mixia</taxon>
    </lineage>
</organism>
<dbReference type="InterPro" id="IPR027370">
    <property type="entry name" value="Znf-RING_euk"/>
</dbReference>
<dbReference type="Gene3D" id="3.30.40.10">
    <property type="entry name" value="Zinc/RING finger domain, C3HC4 (zinc finger)"/>
    <property type="match status" value="1"/>
</dbReference>
<sequence>MMKRLPDKTVSQLRASALILTPLQVIESLIQNAAEAGATHIRLSISHDRSSDVPFATVPRSLTVSDDGPGIASDDLERIISQPHHTSDPTSTKNGVFLHSLATVGRLQITSRGHTRTIQFGQDVRTLASPAQVHTNGTSVCVDRLFDNLPVRQRSLASLTLTLDRLPHRLKAWSIAQPQIGWQARQIIHCLDGSKKEKVIFSLASSPGRTPLQVFGLLHEASYAQHCGNFSIRESAFQLSGFYSLRLSTSRQLQYIDLNGVPSAETEFYDKAVESLCHVPSLHVHSPKRARANKTADATRYAVFAFSLRCKADEAASQAALLEHALRLHLEYSGFISRATPQTADQSVCSPSPLTKRPAPMLSPHARDSQPRRSPAFRRAQSDASPAGTGPRPQWLQALPLAVSPSSAELPMRSLASVSQKSFSLPPAARVQVIAQVDYRLLLCALSDSSVSKTLVVIDQHGLDERVRYENLLEQLAPPLMTISLDRPLQILYDSHPTQAAMQRLRRWGFECTASGSTVQIRTLPELLAQRLYPPQTDTPTIGGYALQQASPVTDASLFETGSRAEKSDAREEHVAAAAMASKDYFEALLELQGYEYLAPVDDNLICPICRQAWVEPLMTPECEHVFCARCLHNALEPAINASPAGEEDGVAQAAARCPTCRLAIPAAPTGRSSPAAYRSKHLPPRQPSRHLARLREQFAIRPAPRFITQMLEEQLVRCLYRAQACPWTGERQRLLDHLTSSEQDGCLLAREDCGRADCTEVLDRASTVDALHRHVEGCGWRLTSCSGCQASLRCNELQSHSQTCPARGETCPHCERAADATADRSDDIVRSPPQTLDKTALIEHISICPHVVVPCPHARYGCEHIGARSSLTTEHLLIECPFEPLKAFLSVFQANIDRLSTENAQLRGRLHDVEAGHRQLRARSDEVRSSLAGFYVPRTGATTVADGAFPFPTTALDVTPPIGAAGTQYATAGSRSVAPLQSTIRDMHATLNEVTRGLEALELKQDMSIANETIHIQEELQSLRGAVHTVRMQQHYLMMERREAMLGSTLANPSTSPDMLNEANMALRQEDLGAGMAARYRYGASTLSMGGYPLQPPGLYSPRPRFSPPDTKL</sequence>
<dbReference type="PROSITE" id="PS00518">
    <property type="entry name" value="ZF_RING_1"/>
    <property type="match status" value="1"/>
</dbReference>
<dbReference type="GO" id="GO:0032300">
    <property type="term" value="C:mismatch repair complex"/>
    <property type="evidence" value="ECO:0007669"/>
    <property type="project" value="InterPro"/>
</dbReference>
<dbReference type="GO" id="GO:0008270">
    <property type="term" value="F:zinc ion binding"/>
    <property type="evidence" value="ECO:0007669"/>
    <property type="project" value="UniProtKB-KW"/>
</dbReference>